<evidence type="ECO:0000256" key="4">
    <source>
        <dbReference type="ARBA" id="ARBA00010550"/>
    </source>
</evidence>
<dbReference type="PROSITE" id="PS00674">
    <property type="entry name" value="AAA"/>
    <property type="match status" value="1"/>
</dbReference>
<dbReference type="InterPro" id="IPR041569">
    <property type="entry name" value="AAA_lid_3"/>
</dbReference>
<evidence type="ECO:0000259" key="14">
    <source>
        <dbReference type="SMART" id="SM00382"/>
    </source>
</evidence>
<feature type="non-terminal residue" evidence="15">
    <location>
        <position position="338"/>
    </location>
</feature>
<keyword evidence="10 13" id="KW-0067">ATP-binding</keyword>
<dbReference type="GO" id="GO:0034982">
    <property type="term" value="P:mitochondrial protein processing"/>
    <property type="evidence" value="ECO:0007669"/>
    <property type="project" value="TreeGrafter"/>
</dbReference>
<proteinExistence type="inferred from homology"/>
<dbReference type="PANTHER" id="PTHR43655:SF2">
    <property type="entry name" value="AFG3 LIKE MATRIX AAA PEPTIDASE SUBUNIT 2, ISOFORM A"/>
    <property type="match status" value="1"/>
</dbReference>
<evidence type="ECO:0000256" key="7">
    <source>
        <dbReference type="ARBA" id="ARBA00022741"/>
    </source>
</evidence>
<evidence type="ECO:0000256" key="12">
    <source>
        <dbReference type="ARBA" id="ARBA00023128"/>
    </source>
</evidence>
<name>A0A3P7IQ09_STRVU</name>
<dbReference type="InterPro" id="IPR000642">
    <property type="entry name" value="Peptidase_M41"/>
</dbReference>
<feature type="domain" description="AAA+ ATPase" evidence="14">
    <location>
        <begin position="55"/>
        <end position="196"/>
    </location>
</feature>
<accession>A0A3P7IQ09</accession>
<comment type="similarity">
    <text evidence="4">In the N-terminal section; belongs to the AAA ATPase family.</text>
</comment>
<dbReference type="GO" id="GO:0004222">
    <property type="term" value="F:metalloendopeptidase activity"/>
    <property type="evidence" value="ECO:0007669"/>
    <property type="project" value="InterPro"/>
</dbReference>
<gene>
    <name evidence="15" type="ORF">SVUK_LOCUS4901</name>
</gene>
<dbReference type="InterPro" id="IPR003593">
    <property type="entry name" value="AAA+_ATPase"/>
</dbReference>
<dbReference type="InterPro" id="IPR003960">
    <property type="entry name" value="ATPase_AAA_CS"/>
</dbReference>
<dbReference type="FunFam" id="1.10.8.60:FF:000019">
    <property type="entry name" value="AFG3-like AAA ATPase 2"/>
    <property type="match status" value="1"/>
</dbReference>
<evidence type="ECO:0000313" key="15">
    <source>
        <dbReference type="EMBL" id="VDM69903.1"/>
    </source>
</evidence>
<dbReference type="GO" id="GO:0005524">
    <property type="term" value="F:ATP binding"/>
    <property type="evidence" value="ECO:0007669"/>
    <property type="project" value="UniProtKB-KW"/>
</dbReference>
<evidence type="ECO:0000313" key="16">
    <source>
        <dbReference type="Proteomes" id="UP000270094"/>
    </source>
</evidence>
<comment type="cofactor">
    <cofactor evidence="1">
        <name>Zn(2+)</name>
        <dbReference type="ChEBI" id="CHEBI:29105"/>
    </cofactor>
</comment>
<keyword evidence="8" id="KW-0378">Hydrolase</keyword>
<keyword evidence="6" id="KW-0479">Metal-binding</keyword>
<dbReference type="Pfam" id="PF17862">
    <property type="entry name" value="AAA_lid_3"/>
    <property type="match status" value="1"/>
</dbReference>
<evidence type="ECO:0000256" key="3">
    <source>
        <dbReference type="ARBA" id="ARBA00010044"/>
    </source>
</evidence>
<dbReference type="PANTHER" id="PTHR43655">
    <property type="entry name" value="ATP-DEPENDENT PROTEASE"/>
    <property type="match status" value="1"/>
</dbReference>
<organism evidence="15 16">
    <name type="scientific">Strongylus vulgaris</name>
    <name type="common">Blood worm</name>
    <dbReference type="NCBI Taxonomy" id="40348"/>
    <lineage>
        <taxon>Eukaryota</taxon>
        <taxon>Metazoa</taxon>
        <taxon>Ecdysozoa</taxon>
        <taxon>Nematoda</taxon>
        <taxon>Chromadorea</taxon>
        <taxon>Rhabditida</taxon>
        <taxon>Rhabditina</taxon>
        <taxon>Rhabditomorpha</taxon>
        <taxon>Strongyloidea</taxon>
        <taxon>Strongylidae</taxon>
        <taxon>Strongylus</taxon>
    </lineage>
</organism>
<dbReference type="Gene3D" id="3.40.50.300">
    <property type="entry name" value="P-loop containing nucleotide triphosphate hydrolases"/>
    <property type="match status" value="1"/>
</dbReference>
<keyword evidence="12" id="KW-0496">Mitochondrion</keyword>
<keyword evidence="5" id="KW-0645">Protease</keyword>
<evidence type="ECO:0000256" key="8">
    <source>
        <dbReference type="ARBA" id="ARBA00022801"/>
    </source>
</evidence>
<evidence type="ECO:0000256" key="2">
    <source>
        <dbReference type="ARBA" id="ARBA00004173"/>
    </source>
</evidence>
<dbReference type="GO" id="GO:0005745">
    <property type="term" value="C:m-AAA complex"/>
    <property type="evidence" value="ECO:0007669"/>
    <property type="project" value="TreeGrafter"/>
</dbReference>
<dbReference type="SUPFAM" id="SSF52540">
    <property type="entry name" value="P-loop containing nucleoside triphosphate hydrolases"/>
    <property type="match status" value="1"/>
</dbReference>
<comment type="similarity">
    <text evidence="3">In the C-terminal section; belongs to the peptidase M41 family.</text>
</comment>
<dbReference type="SMART" id="SM00382">
    <property type="entry name" value="AAA"/>
    <property type="match status" value="1"/>
</dbReference>
<dbReference type="Gene3D" id="1.10.8.60">
    <property type="match status" value="1"/>
</dbReference>
<dbReference type="AlphaFoldDB" id="A0A3P7IQ09"/>
<dbReference type="FunFam" id="3.40.50.300:FF:000001">
    <property type="entry name" value="ATP-dependent zinc metalloprotease FtsH"/>
    <property type="match status" value="1"/>
</dbReference>
<comment type="similarity">
    <text evidence="13">Belongs to the AAA ATPase family.</text>
</comment>
<dbReference type="InterPro" id="IPR050928">
    <property type="entry name" value="ATP-dep_Zn_Metalloprotease"/>
</dbReference>
<evidence type="ECO:0000256" key="10">
    <source>
        <dbReference type="ARBA" id="ARBA00022840"/>
    </source>
</evidence>
<dbReference type="Proteomes" id="UP000270094">
    <property type="component" value="Unassembled WGS sequence"/>
</dbReference>
<reference evidence="15 16" key="1">
    <citation type="submission" date="2018-11" db="EMBL/GenBank/DDBJ databases">
        <authorList>
            <consortium name="Pathogen Informatics"/>
        </authorList>
    </citation>
    <scope>NUCLEOTIDE SEQUENCE [LARGE SCALE GENOMIC DNA]</scope>
</reference>
<dbReference type="InterPro" id="IPR003959">
    <property type="entry name" value="ATPase_AAA_core"/>
</dbReference>
<dbReference type="GO" id="GO:0046872">
    <property type="term" value="F:metal ion binding"/>
    <property type="evidence" value="ECO:0007669"/>
    <property type="project" value="UniProtKB-KW"/>
</dbReference>
<dbReference type="CDD" id="cd19501">
    <property type="entry name" value="RecA-like_FtsH"/>
    <property type="match status" value="1"/>
</dbReference>
<dbReference type="Gene3D" id="1.20.58.760">
    <property type="entry name" value="Peptidase M41"/>
    <property type="match status" value="1"/>
</dbReference>
<evidence type="ECO:0000256" key="1">
    <source>
        <dbReference type="ARBA" id="ARBA00001947"/>
    </source>
</evidence>
<keyword evidence="9" id="KW-0862">Zinc</keyword>
<dbReference type="Pfam" id="PF01434">
    <property type="entry name" value="Peptidase_M41"/>
    <property type="match status" value="1"/>
</dbReference>
<comment type="subcellular location">
    <subcellularLocation>
        <location evidence="2">Mitochondrion</location>
    </subcellularLocation>
</comment>
<dbReference type="FunFam" id="1.20.58.760:FF:000025">
    <property type="entry name" value="ATP-dependent metallopeptidase Hfl"/>
    <property type="match status" value="1"/>
</dbReference>
<evidence type="ECO:0000256" key="9">
    <source>
        <dbReference type="ARBA" id="ARBA00022833"/>
    </source>
</evidence>
<dbReference type="GO" id="GO:0004176">
    <property type="term" value="F:ATP-dependent peptidase activity"/>
    <property type="evidence" value="ECO:0007669"/>
    <property type="project" value="InterPro"/>
</dbReference>
<sequence>MFGGFGQSTARIINKEDIKVAFKDVAGCEEAKIEIMEFVNFLKNPQQYKDLGAKIPKGAILTGPPGTGKTLLAKATAGEANVPFITVSGSEFLEMFVGVGPARVRDMFAMARKNSPCILFIDEIDAVGRKRGGKGGMGGHSEQENTLNQLLVEMDGFSTEESSVIVIAATNRVDILDPALLRPGRFDRQIYVPVPDIKGRASIFRVHLGPLKTSLDKVKLSRKLAAHTPGFSGADISNVCNEAALIAARDASEEISQKNFEQAIERVVAGMEKKSQVLQPEEKKTVAYHEAGHAVAGWFLEFADPLLKVSIIPRGKGLGYAQYLPKEQYLYSKEQLLD</sequence>
<dbReference type="Pfam" id="PF00004">
    <property type="entry name" value="AAA"/>
    <property type="match status" value="1"/>
</dbReference>
<protein>
    <recommendedName>
        <fullName evidence="14">AAA+ ATPase domain-containing protein</fullName>
    </recommendedName>
</protein>
<keyword evidence="7 13" id="KW-0547">Nucleotide-binding</keyword>
<dbReference type="InterPro" id="IPR027417">
    <property type="entry name" value="P-loop_NTPase"/>
</dbReference>
<dbReference type="GO" id="GO:0016887">
    <property type="term" value="F:ATP hydrolysis activity"/>
    <property type="evidence" value="ECO:0007669"/>
    <property type="project" value="InterPro"/>
</dbReference>
<evidence type="ECO:0000256" key="11">
    <source>
        <dbReference type="ARBA" id="ARBA00023049"/>
    </source>
</evidence>
<keyword evidence="11" id="KW-0482">Metalloprotease</keyword>
<dbReference type="EMBL" id="UYYB01013991">
    <property type="protein sequence ID" value="VDM69903.1"/>
    <property type="molecule type" value="Genomic_DNA"/>
</dbReference>
<evidence type="ECO:0000256" key="5">
    <source>
        <dbReference type="ARBA" id="ARBA00022670"/>
    </source>
</evidence>
<keyword evidence="16" id="KW-1185">Reference proteome</keyword>
<evidence type="ECO:0000256" key="13">
    <source>
        <dbReference type="RuleBase" id="RU003651"/>
    </source>
</evidence>
<evidence type="ECO:0000256" key="6">
    <source>
        <dbReference type="ARBA" id="ARBA00022723"/>
    </source>
</evidence>
<dbReference type="InterPro" id="IPR037219">
    <property type="entry name" value="Peptidase_M41-like"/>
</dbReference>
<dbReference type="OrthoDB" id="1413014at2759"/>
<dbReference type="SUPFAM" id="SSF140990">
    <property type="entry name" value="FtsH protease domain-like"/>
    <property type="match status" value="1"/>
</dbReference>